<evidence type="ECO:0000256" key="1">
    <source>
        <dbReference type="SAM" id="SignalP"/>
    </source>
</evidence>
<feature type="chain" id="PRO_5044775657" description="SET domain-containing protein" evidence="1">
    <location>
        <begin position="22"/>
        <end position="410"/>
    </location>
</feature>
<dbReference type="CDD" id="cd10527">
    <property type="entry name" value="SET_LSMT"/>
    <property type="match status" value="1"/>
</dbReference>
<dbReference type="Proteomes" id="UP001530400">
    <property type="component" value="Unassembled WGS sequence"/>
</dbReference>
<feature type="domain" description="SET" evidence="2">
    <location>
        <begin position="53"/>
        <end position="259"/>
    </location>
</feature>
<organism evidence="3 4">
    <name type="scientific">Cyclotella atomus</name>
    <dbReference type="NCBI Taxonomy" id="382360"/>
    <lineage>
        <taxon>Eukaryota</taxon>
        <taxon>Sar</taxon>
        <taxon>Stramenopiles</taxon>
        <taxon>Ochrophyta</taxon>
        <taxon>Bacillariophyta</taxon>
        <taxon>Coscinodiscophyceae</taxon>
        <taxon>Thalassiosirophycidae</taxon>
        <taxon>Stephanodiscales</taxon>
        <taxon>Stephanodiscaceae</taxon>
        <taxon>Cyclotella</taxon>
    </lineage>
</organism>
<evidence type="ECO:0000313" key="4">
    <source>
        <dbReference type="Proteomes" id="UP001530400"/>
    </source>
</evidence>
<dbReference type="Gene3D" id="3.90.1410.10">
    <property type="entry name" value="set domain protein methyltransferase, domain 1"/>
    <property type="match status" value="1"/>
</dbReference>
<proteinExistence type="predicted"/>
<dbReference type="EMBL" id="JALLPJ020001295">
    <property type="protein sequence ID" value="KAL3771028.1"/>
    <property type="molecule type" value="Genomic_DNA"/>
</dbReference>
<dbReference type="InterPro" id="IPR050600">
    <property type="entry name" value="SETD3_SETD6_MTase"/>
</dbReference>
<comment type="caution">
    <text evidence="3">The sequence shown here is derived from an EMBL/GenBank/DDBJ whole genome shotgun (WGS) entry which is preliminary data.</text>
</comment>
<sequence length="410" mass="47425">MKPMITNVTLIILSIATIARAKLAPVPLDEHGDYTGSDLIEWINSHPQGYVHPSVRIGRATPGDPTSMLGLYVSSAPGTAPIEEDEIIARIPWSHLIGPGEEYQKMNFQFSCAEIRNLATELTKGEESQYGPYVRYLLSQKRGTMPGEWSKAGKKFFAKLLDYGDLPPYEEEWVDDYQRNWIQGCNGNPDNDMEKFAYYLASSRDEDSLMVPIYDMANHSNDAKKLNTLSFKPDKVGKSFRFEASRTIHPGEEIYNSYNRCNPCSDANFNNCESFSSQPTPDMFAHFGFIEQLPQYWRFDAAEDDEESDEIEMCLSQKEGGELEVMWMKHGLPDEVDFEFLNKHLKRLQEMYLNKEKLEQKWVLRDGEENVKKMPRREWDMIWWYYEELTRAIDSAIKYAPDEDAENDEL</sequence>
<dbReference type="InterPro" id="IPR046341">
    <property type="entry name" value="SET_dom_sf"/>
</dbReference>
<keyword evidence="1" id="KW-0732">Signal</keyword>
<keyword evidence="4" id="KW-1185">Reference proteome</keyword>
<evidence type="ECO:0000259" key="2">
    <source>
        <dbReference type="PROSITE" id="PS50280"/>
    </source>
</evidence>
<dbReference type="AlphaFoldDB" id="A0ABD3N4N9"/>
<protein>
    <recommendedName>
        <fullName evidence="2">SET domain-containing protein</fullName>
    </recommendedName>
</protein>
<dbReference type="PROSITE" id="PS50280">
    <property type="entry name" value="SET"/>
    <property type="match status" value="1"/>
</dbReference>
<gene>
    <name evidence="3" type="ORF">ACHAWO_013206</name>
</gene>
<dbReference type="PANTHER" id="PTHR13271:SF137">
    <property type="entry name" value="SET DOMAIN-CONTAINING PROTEIN"/>
    <property type="match status" value="1"/>
</dbReference>
<name>A0ABD3N4N9_9STRA</name>
<feature type="signal peptide" evidence="1">
    <location>
        <begin position="1"/>
        <end position="21"/>
    </location>
</feature>
<dbReference type="Pfam" id="PF00856">
    <property type="entry name" value="SET"/>
    <property type="match status" value="1"/>
</dbReference>
<dbReference type="PANTHER" id="PTHR13271">
    <property type="entry name" value="UNCHARACTERIZED PUTATIVE METHYLTRANSFERASE"/>
    <property type="match status" value="1"/>
</dbReference>
<dbReference type="InterPro" id="IPR001214">
    <property type="entry name" value="SET_dom"/>
</dbReference>
<reference evidence="3 4" key="1">
    <citation type="submission" date="2024-10" db="EMBL/GenBank/DDBJ databases">
        <title>Updated reference genomes for cyclostephanoid diatoms.</title>
        <authorList>
            <person name="Roberts W.R."/>
            <person name="Alverson A.J."/>
        </authorList>
    </citation>
    <scope>NUCLEOTIDE SEQUENCE [LARGE SCALE GENOMIC DNA]</scope>
    <source>
        <strain evidence="3 4">AJA010-31</strain>
    </source>
</reference>
<accession>A0ABD3N4N9</accession>
<evidence type="ECO:0000313" key="3">
    <source>
        <dbReference type="EMBL" id="KAL3771028.1"/>
    </source>
</evidence>
<dbReference type="SUPFAM" id="SSF82199">
    <property type="entry name" value="SET domain"/>
    <property type="match status" value="1"/>
</dbReference>